<comment type="caution">
    <text evidence="3">The sequence shown here is derived from an EMBL/GenBank/DDBJ whole genome shotgun (WGS) entry which is preliminary data.</text>
</comment>
<keyword evidence="2" id="KW-0472">Membrane</keyword>
<proteinExistence type="predicted"/>
<evidence type="ECO:0000256" key="2">
    <source>
        <dbReference type="SAM" id="Phobius"/>
    </source>
</evidence>
<evidence type="ECO:0000313" key="4">
    <source>
        <dbReference type="Proteomes" id="UP000675121"/>
    </source>
</evidence>
<keyword evidence="2" id="KW-0812">Transmembrane</keyword>
<dbReference type="EMBL" id="CAJNAS010000003">
    <property type="protein sequence ID" value="CAE6871700.1"/>
    <property type="molecule type" value="Genomic_DNA"/>
</dbReference>
<keyword evidence="2" id="KW-1133">Transmembrane helix</keyword>
<evidence type="ECO:0000313" key="3">
    <source>
        <dbReference type="EMBL" id="CAE6871700.1"/>
    </source>
</evidence>
<organism evidence="3 4">
    <name type="scientific">Paraburkholderia domus</name>
    <dbReference type="NCBI Taxonomy" id="2793075"/>
    <lineage>
        <taxon>Bacteria</taxon>
        <taxon>Pseudomonadati</taxon>
        <taxon>Pseudomonadota</taxon>
        <taxon>Betaproteobacteria</taxon>
        <taxon>Burkholderiales</taxon>
        <taxon>Burkholderiaceae</taxon>
        <taxon>Paraburkholderia</taxon>
    </lineage>
</organism>
<dbReference type="AlphaFoldDB" id="A0A9N8QUJ9"/>
<feature type="transmembrane region" description="Helical" evidence="2">
    <location>
        <begin position="55"/>
        <end position="79"/>
    </location>
</feature>
<gene>
    <name evidence="3" type="ORF">R70211_01289</name>
</gene>
<dbReference type="Proteomes" id="UP000675121">
    <property type="component" value="Unassembled WGS sequence"/>
</dbReference>
<sequence>MAERDAPKWTTRHDKSVRKLDNSREGLGDLKNLGGMNAQTPRGVPRSSLKAERTLLFVLAPLSLLFAYSFIRLILWIVFR</sequence>
<name>A0A9N8QUJ9_9BURK</name>
<reference evidence="3" key="1">
    <citation type="submission" date="2021-02" db="EMBL/GenBank/DDBJ databases">
        <authorList>
            <person name="Vanwijnsberghe S."/>
        </authorList>
    </citation>
    <scope>NUCLEOTIDE SEQUENCE</scope>
    <source>
        <strain evidence="3">R-70211</strain>
    </source>
</reference>
<feature type="region of interest" description="Disordered" evidence="1">
    <location>
        <begin position="22"/>
        <end position="45"/>
    </location>
</feature>
<evidence type="ECO:0000256" key="1">
    <source>
        <dbReference type="SAM" id="MobiDB-lite"/>
    </source>
</evidence>
<accession>A0A9N8QUJ9</accession>
<keyword evidence="4" id="KW-1185">Reference proteome</keyword>
<protein>
    <submittedName>
        <fullName evidence="3">Uncharacterized protein</fullName>
    </submittedName>
</protein>